<keyword evidence="4" id="KW-0671">Queuosine biosynthesis</keyword>
<dbReference type="eggNOG" id="COG0809">
    <property type="taxonomic scope" value="Bacteria"/>
</dbReference>
<keyword evidence="6" id="KW-1185">Reference proteome</keyword>
<dbReference type="InterPro" id="IPR042119">
    <property type="entry name" value="QueA_dom2"/>
</dbReference>
<dbReference type="Gene3D" id="2.40.10.240">
    <property type="entry name" value="QueA-like"/>
    <property type="match status" value="1"/>
</dbReference>
<dbReference type="Gene3D" id="3.40.1780.10">
    <property type="entry name" value="QueA-like"/>
    <property type="match status" value="1"/>
</dbReference>
<dbReference type="InterPro" id="IPR036100">
    <property type="entry name" value="QueA_sf"/>
</dbReference>
<protein>
    <submittedName>
        <fullName evidence="5">S-adenosylmethionine:tRNA ribosyltransferase-isomerase</fullName>
        <ecNumber evidence="5">5.-.-.-</ecNumber>
    </submittedName>
</protein>
<dbReference type="NCBIfam" id="NF001140">
    <property type="entry name" value="PRK00147.1"/>
    <property type="match status" value="1"/>
</dbReference>
<organism evidence="5 6">
    <name type="scientific">Porphyromonas uenonis 60-3</name>
    <dbReference type="NCBI Taxonomy" id="596327"/>
    <lineage>
        <taxon>Bacteria</taxon>
        <taxon>Pseudomonadati</taxon>
        <taxon>Bacteroidota</taxon>
        <taxon>Bacteroidia</taxon>
        <taxon>Bacteroidales</taxon>
        <taxon>Porphyromonadaceae</taxon>
        <taxon>Porphyromonas</taxon>
    </lineage>
</organism>
<dbReference type="EC" id="5.-.-.-" evidence="5"/>
<name>C2MD77_9PORP</name>
<sequence>MRHKAKLSHFDYKLPEELIAQYPTTFRDQSRMMVLHRTDGSIEHKNFVDILDYFGEKDTFVFNDTKVFPARLYGLKEKNQAKIEVFLLRELNESLRLWDVLVDPARKIRIGNKLEFGEEGGAPVLVAEVIDNTISRGRILRFLYDGSHEDFLKDLYSLGEAPLPQEIKRPAEPSDLERYQSVFAKHIGAVCAPAASLHFSDIILHKLRLQGCNLAFLTLHHNLSSYQEIEVEAISKYKVENEEMYIPLECCDIVNQARDDNAQIVAVGATVMRALETGVSTDGYLKEFSGWTNEFIYPPYHIHLPTAMLTNFNAPKSINLMCAATMGGEKNVMNAMNVAVKEKYRFGCYGDALLIMD</sequence>
<keyword evidence="1" id="KW-0963">Cytoplasm</keyword>
<dbReference type="OrthoDB" id="9805933at2"/>
<evidence type="ECO:0000313" key="5">
    <source>
        <dbReference type="EMBL" id="EEK16309.1"/>
    </source>
</evidence>
<dbReference type="STRING" id="596327.PORUE0001_0398"/>
<dbReference type="PANTHER" id="PTHR30307">
    <property type="entry name" value="S-ADENOSYLMETHIONINE:TRNA RIBOSYLTRANSFERASE-ISOMERASE"/>
    <property type="match status" value="1"/>
</dbReference>
<evidence type="ECO:0000256" key="4">
    <source>
        <dbReference type="ARBA" id="ARBA00022785"/>
    </source>
</evidence>
<dbReference type="RefSeq" id="WP_007365750.1">
    <property type="nucleotide sequence ID" value="NZ_ACLR01000182.1"/>
</dbReference>
<gene>
    <name evidence="5" type="primary">queA</name>
    <name evidence="5" type="ORF">PORUE0001_0398</name>
</gene>
<dbReference type="EMBL" id="ACLR01000182">
    <property type="protein sequence ID" value="EEK16309.1"/>
    <property type="molecule type" value="Genomic_DNA"/>
</dbReference>
<evidence type="ECO:0000256" key="3">
    <source>
        <dbReference type="ARBA" id="ARBA00022691"/>
    </source>
</evidence>
<accession>C2MD77</accession>
<dbReference type="InterPro" id="IPR042118">
    <property type="entry name" value="QueA_dom1"/>
</dbReference>
<evidence type="ECO:0000256" key="2">
    <source>
        <dbReference type="ARBA" id="ARBA00022679"/>
    </source>
</evidence>
<evidence type="ECO:0000256" key="1">
    <source>
        <dbReference type="ARBA" id="ARBA00022490"/>
    </source>
</evidence>
<dbReference type="AlphaFoldDB" id="C2MD77"/>
<comment type="caution">
    <text evidence="5">The sequence shown here is derived from an EMBL/GenBank/DDBJ whole genome shotgun (WGS) entry which is preliminary data.</text>
</comment>
<keyword evidence="5" id="KW-0413">Isomerase</keyword>
<dbReference type="PANTHER" id="PTHR30307:SF0">
    <property type="entry name" value="S-ADENOSYLMETHIONINE:TRNA RIBOSYLTRANSFERASE-ISOMERASE"/>
    <property type="match status" value="1"/>
</dbReference>
<keyword evidence="3" id="KW-0949">S-adenosyl-L-methionine</keyword>
<dbReference type="NCBIfam" id="TIGR00113">
    <property type="entry name" value="queA"/>
    <property type="match status" value="1"/>
</dbReference>
<dbReference type="FunFam" id="2.40.10.240:FF:000002">
    <property type="entry name" value="S-adenosylmethionine:tRNA ribosyltransferase-isomerase"/>
    <property type="match status" value="1"/>
</dbReference>
<dbReference type="InterPro" id="IPR003699">
    <property type="entry name" value="QueA"/>
</dbReference>
<dbReference type="SUPFAM" id="SSF111337">
    <property type="entry name" value="QueA-like"/>
    <property type="match status" value="1"/>
</dbReference>
<proteinExistence type="predicted"/>
<dbReference type="GO" id="GO:0008616">
    <property type="term" value="P:tRNA queuosine(34) biosynthetic process"/>
    <property type="evidence" value="ECO:0007669"/>
    <property type="project" value="UniProtKB-KW"/>
</dbReference>
<reference evidence="5 6" key="1">
    <citation type="submission" date="2009-04" db="EMBL/GenBank/DDBJ databases">
        <authorList>
            <person name="Sebastian Y."/>
            <person name="Madupu R."/>
            <person name="Durkin A.S."/>
            <person name="Torralba M."/>
            <person name="Methe B."/>
            <person name="Sutton G.G."/>
            <person name="Strausberg R.L."/>
            <person name="Nelson K.E."/>
        </authorList>
    </citation>
    <scope>NUCLEOTIDE SEQUENCE [LARGE SCALE GENOMIC DNA]</scope>
    <source>
        <strain evidence="5 6">60-3</strain>
    </source>
</reference>
<dbReference type="Proteomes" id="UP000003303">
    <property type="component" value="Unassembled WGS sequence"/>
</dbReference>
<dbReference type="Pfam" id="PF02547">
    <property type="entry name" value="Queuosine_synth"/>
    <property type="match status" value="1"/>
</dbReference>
<evidence type="ECO:0000313" key="6">
    <source>
        <dbReference type="Proteomes" id="UP000003303"/>
    </source>
</evidence>
<dbReference type="GO" id="GO:0051075">
    <property type="term" value="F:S-adenosylmethionine:tRNA ribosyltransferase-isomerase activity"/>
    <property type="evidence" value="ECO:0007669"/>
    <property type="project" value="TreeGrafter"/>
</dbReference>
<keyword evidence="2 5" id="KW-0808">Transferase</keyword>